<sequence>MRADRLIRVLLMLQSRPAITAAALAAELEVSVPTARRDLEALMSAGVPVYPQRGRGGGWALVGGARTDLTGLTEPEAQALFALFGELGGSPGEVSSAVSKLLQALPATFRAGAERAAAAQVVGPRWGRDDRTPPAVPVLRSAIVRRRLVRWRSGDPPVSTPAVVPLVVARRGEQWYLLAAPAGADGVADVARARMHRVQGMADLVGTQEPGGWPADFDARASWAVAVDEVESLRNAVRAEVLVAARAVGPMTDVLGDRAVQRAVGPPEPDGRVRLTVTAHRVDALAEQLAGWSAVAEVTGPPEVRTALAELGRRLLTAYGPVAAPEASE</sequence>
<dbReference type="AlphaFoldDB" id="A0AAU8DLL1"/>
<feature type="domain" description="HTH deoR-type" evidence="5">
    <location>
        <begin position="2"/>
        <end position="60"/>
    </location>
</feature>
<dbReference type="Pfam" id="PF08279">
    <property type="entry name" value="HTH_11"/>
    <property type="match status" value="1"/>
</dbReference>
<dbReference type="InterPro" id="IPR036390">
    <property type="entry name" value="WH_DNA-bd_sf"/>
</dbReference>
<evidence type="ECO:0000256" key="1">
    <source>
        <dbReference type="ARBA" id="ARBA00023015"/>
    </source>
</evidence>
<feature type="chain" id="PRO_5043571697" evidence="4">
    <location>
        <begin position="21"/>
        <end position="329"/>
    </location>
</feature>
<dbReference type="PROSITE" id="PS00894">
    <property type="entry name" value="HTH_DEOR_1"/>
    <property type="match status" value="1"/>
</dbReference>
<organism evidence="6">
    <name type="scientific">Nakamurella sp. A5-74</name>
    <dbReference type="NCBI Taxonomy" id="3158264"/>
    <lineage>
        <taxon>Bacteria</taxon>
        <taxon>Bacillati</taxon>
        <taxon>Actinomycetota</taxon>
        <taxon>Actinomycetes</taxon>
        <taxon>Nakamurellales</taxon>
        <taxon>Nakamurellaceae</taxon>
        <taxon>Nakamurella</taxon>
    </lineage>
</organism>
<evidence type="ECO:0000256" key="2">
    <source>
        <dbReference type="ARBA" id="ARBA00023125"/>
    </source>
</evidence>
<feature type="signal peptide" evidence="4">
    <location>
        <begin position="1"/>
        <end position="20"/>
    </location>
</feature>
<name>A0AAU8DLL1_9ACTN</name>
<keyword evidence="1" id="KW-0805">Transcription regulation</keyword>
<evidence type="ECO:0000313" key="6">
    <source>
        <dbReference type="EMBL" id="XCG63165.1"/>
    </source>
</evidence>
<keyword evidence="2" id="KW-0238">DNA-binding</keyword>
<dbReference type="PROSITE" id="PS51000">
    <property type="entry name" value="HTH_DEOR_2"/>
    <property type="match status" value="1"/>
</dbReference>
<dbReference type="InterPro" id="IPR057727">
    <property type="entry name" value="WCX_dom"/>
</dbReference>
<evidence type="ECO:0000256" key="4">
    <source>
        <dbReference type="SAM" id="SignalP"/>
    </source>
</evidence>
<dbReference type="SUPFAM" id="SSF46785">
    <property type="entry name" value="Winged helix' DNA-binding domain"/>
    <property type="match status" value="1"/>
</dbReference>
<dbReference type="InterPro" id="IPR013196">
    <property type="entry name" value="HTH_11"/>
</dbReference>
<dbReference type="InterPro" id="IPR036388">
    <property type="entry name" value="WH-like_DNA-bd_sf"/>
</dbReference>
<dbReference type="InterPro" id="IPR001034">
    <property type="entry name" value="DeoR_HTH"/>
</dbReference>
<dbReference type="InterPro" id="IPR051534">
    <property type="entry name" value="CBASS_pafABC_assoc_protein"/>
</dbReference>
<evidence type="ECO:0000259" key="5">
    <source>
        <dbReference type="PROSITE" id="PS51000"/>
    </source>
</evidence>
<dbReference type="Pfam" id="PF25583">
    <property type="entry name" value="WCX"/>
    <property type="match status" value="1"/>
</dbReference>
<keyword evidence="4" id="KW-0732">Signal</keyword>
<gene>
    <name evidence="6" type="ORF">ABLG96_18460</name>
</gene>
<keyword evidence="3" id="KW-0804">Transcription</keyword>
<dbReference type="PANTHER" id="PTHR34580">
    <property type="match status" value="1"/>
</dbReference>
<dbReference type="GO" id="GO:0003677">
    <property type="term" value="F:DNA binding"/>
    <property type="evidence" value="ECO:0007669"/>
    <property type="project" value="UniProtKB-KW"/>
</dbReference>
<proteinExistence type="predicted"/>
<dbReference type="Gene3D" id="1.10.10.10">
    <property type="entry name" value="Winged helix-like DNA-binding domain superfamily/Winged helix DNA-binding domain"/>
    <property type="match status" value="1"/>
</dbReference>
<dbReference type="EMBL" id="CP159218">
    <property type="protein sequence ID" value="XCG63165.1"/>
    <property type="molecule type" value="Genomic_DNA"/>
</dbReference>
<dbReference type="RefSeq" id="WP_353648780.1">
    <property type="nucleotide sequence ID" value="NZ_CP159218.1"/>
</dbReference>
<dbReference type="GO" id="GO:0003700">
    <property type="term" value="F:DNA-binding transcription factor activity"/>
    <property type="evidence" value="ECO:0007669"/>
    <property type="project" value="InterPro"/>
</dbReference>
<evidence type="ECO:0000256" key="3">
    <source>
        <dbReference type="ARBA" id="ARBA00023163"/>
    </source>
</evidence>
<accession>A0AAU8DLL1</accession>
<dbReference type="PANTHER" id="PTHR34580:SF1">
    <property type="entry name" value="PROTEIN PAFC"/>
    <property type="match status" value="1"/>
</dbReference>
<dbReference type="InterPro" id="IPR018356">
    <property type="entry name" value="Tscrpt_reg_HTH_DeoR_CS"/>
</dbReference>
<protein>
    <submittedName>
        <fullName evidence="6">WYL domain-containing protein</fullName>
    </submittedName>
</protein>
<reference evidence="6" key="1">
    <citation type="submission" date="2024-05" db="EMBL/GenBank/DDBJ databases">
        <authorList>
            <person name="Cai S.Y."/>
            <person name="Jin L.M."/>
            <person name="Li H.R."/>
        </authorList>
    </citation>
    <scope>NUCLEOTIDE SEQUENCE</scope>
    <source>
        <strain evidence="6">A5-74</strain>
    </source>
</reference>